<feature type="domain" description="Calponin-homology (CH)" evidence="1">
    <location>
        <begin position="22"/>
        <end position="89"/>
    </location>
</feature>
<reference evidence="3" key="1">
    <citation type="journal article" date="2013" name="Nature">
        <title>Pan genome of the phytoplankton Emiliania underpins its global distribution.</title>
        <authorList>
            <person name="Read B.A."/>
            <person name="Kegel J."/>
            <person name="Klute M.J."/>
            <person name="Kuo A."/>
            <person name="Lefebvre S.C."/>
            <person name="Maumus F."/>
            <person name="Mayer C."/>
            <person name="Miller J."/>
            <person name="Monier A."/>
            <person name="Salamov A."/>
            <person name="Young J."/>
            <person name="Aguilar M."/>
            <person name="Claverie J.M."/>
            <person name="Frickenhaus S."/>
            <person name="Gonzalez K."/>
            <person name="Herman E.K."/>
            <person name="Lin Y.C."/>
            <person name="Napier J."/>
            <person name="Ogata H."/>
            <person name="Sarno A.F."/>
            <person name="Shmutz J."/>
            <person name="Schroeder D."/>
            <person name="de Vargas C."/>
            <person name="Verret F."/>
            <person name="von Dassow P."/>
            <person name="Valentin K."/>
            <person name="Van de Peer Y."/>
            <person name="Wheeler G."/>
            <person name="Dacks J.B."/>
            <person name="Delwiche C.F."/>
            <person name="Dyhrman S.T."/>
            <person name="Glockner G."/>
            <person name="John U."/>
            <person name="Richards T."/>
            <person name="Worden A.Z."/>
            <person name="Zhang X."/>
            <person name="Grigoriev I.V."/>
            <person name="Allen A.E."/>
            <person name="Bidle K."/>
            <person name="Borodovsky M."/>
            <person name="Bowler C."/>
            <person name="Brownlee C."/>
            <person name="Cock J.M."/>
            <person name="Elias M."/>
            <person name="Gladyshev V.N."/>
            <person name="Groth M."/>
            <person name="Guda C."/>
            <person name="Hadaegh A."/>
            <person name="Iglesias-Rodriguez M.D."/>
            <person name="Jenkins J."/>
            <person name="Jones B.M."/>
            <person name="Lawson T."/>
            <person name="Leese F."/>
            <person name="Lindquist E."/>
            <person name="Lobanov A."/>
            <person name="Lomsadze A."/>
            <person name="Malik S.B."/>
            <person name="Marsh M.E."/>
            <person name="Mackinder L."/>
            <person name="Mock T."/>
            <person name="Mueller-Roeber B."/>
            <person name="Pagarete A."/>
            <person name="Parker M."/>
            <person name="Probert I."/>
            <person name="Quesneville H."/>
            <person name="Raines C."/>
            <person name="Rensing S.A."/>
            <person name="Riano-Pachon D.M."/>
            <person name="Richier S."/>
            <person name="Rokitta S."/>
            <person name="Shiraiwa Y."/>
            <person name="Soanes D.M."/>
            <person name="van der Giezen M."/>
            <person name="Wahlund T.M."/>
            <person name="Williams B."/>
            <person name="Wilson W."/>
            <person name="Wolfe G."/>
            <person name="Wurch L.L."/>
        </authorList>
    </citation>
    <scope>NUCLEOTIDE SEQUENCE</scope>
</reference>
<dbReference type="AlphaFoldDB" id="A0A0D3JWQ2"/>
<accession>A0A0D3JWQ2</accession>
<dbReference type="GeneID" id="17273482"/>
<dbReference type="KEGG" id="ehx:EMIHUDRAFT_235397"/>
<evidence type="ECO:0000313" key="2">
    <source>
        <dbReference type="EnsemblProtists" id="EOD27937"/>
    </source>
</evidence>
<organism evidence="2 3">
    <name type="scientific">Emiliania huxleyi (strain CCMP1516)</name>
    <dbReference type="NCBI Taxonomy" id="280463"/>
    <lineage>
        <taxon>Eukaryota</taxon>
        <taxon>Haptista</taxon>
        <taxon>Haptophyta</taxon>
        <taxon>Prymnesiophyceae</taxon>
        <taxon>Isochrysidales</taxon>
        <taxon>Noelaerhabdaceae</taxon>
        <taxon>Emiliania</taxon>
    </lineage>
</organism>
<keyword evidence="3" id="KW-1185">Reference proteome</keyword>
<dbReference type="InterPro" id="IPR001715">
    <property type="entry name" value="CH_dom"/>
</dbReference>
<dbReference type="STRING" id="2903.R1CYY4"/>
<dbReference type="HOGENOM" id="CLU_2461542_0_0_1"/>
<dbReference type="Pfam" id="PF00307">
    <property type="entry name" value="CH"/>
    <property type="match status" value="1"/>
</dbReference>
<dbReference type="PaxDb" id="2903-EOD27937"/>
<dbReference type="Gene3D" id="1.10.418.10">
    <property type="entry name" value="Calponin-like domain"/>
    <property type="match status" value="1"/>
</dbReference>
<reference evidence="2" key="2">
    <citation type="submission" date="2024-10" db="UniProtKB">
        <authorList>
            <consortium name="EnsemblProtists"/>
        </authorList>
    </citation>
    <scope>IDENTIFICATION</scope>
</reference>
<dbReference type="Proteomes" id="UP000013827">
    <property type="component" value="Unassembled WGS sequence"/>
</dbReference>
<dbReference type="PROSITE" id="PS50021">
    <property type="entry name" value="CH"/>
    <property type="match status" value="1"/>
</dbReference>
<dbReference type="RefSeq" id="XP_005780366.1">
    <property type="nucleotide sequence ID" value="XM_005780309.1"/>
</dbReference>
<dbReference type="eggNOG" id="KOG0518">
    <property type="taxonomic scope" value="Eukaryota"/>
</dbReference>
<evidence type="ECO:0000259" key="1">
    <source>
        <dbReference type="PROSITE" id="PS50021"/>
    </source>
</evidence>
<name>A0A0D3JWQ2_EMIH1</name>
<dbReference type="SUPFAM" id="SSF47576">
    <property type="entry name" value="Calponin-homology domain, CH-domain"/>
    <property type="match status" value="1"/>
</dbReference>
<sequence length="89" mass="9944">MPDENVTEGLSGSKDGEAARQKMQIKSFTAWVNLHLKQAGMAVENLKTDFGDGIKLLRLVEIISEEELGKYNQNPVSKFQKVENLNIPL</sequence>
<dbReference type="PANTHER" id="PTHR11915">
    <property type="entry name" value="SPECTRIN/FILAMIN RELATED CYTOSKELETAL PROTEIN"/>
    <property type="match status" value="1"/>
</dbReference>
<protein>
    <recommendedName>
        <fullName evidence="1">Calponin-homology (CH) domain-containing protein</fullName>
    </recommendedName>
</protein>
<evidence type="ECO:0000313" key="3">
    <source>
        <dbReference type="Proteomes" id="UP000013827"/>
    </source>
</evidence>
<proteinExistence type="predicted"/>
<dbReference type="EnsemblProtists" id="EOD27937">
    <property type="protein sequence ID" value="EOD27937"/>
    <property type="gene ID" value="EMIHUDRAFT_235397"/>
</dbReference>
<dbReference type="InterPro" id="IPR036872">
    <property type="entry name" value="CH_dom_sf"/>
</dbReference>